<dbReference type="STRING" id="329884.A0A4U0Y704"/>
<evidence type="ECO:0000313" key="3">
    <source>
        <dbReference type="Proteomes" id="UP000309340"/>
    </source>
</evidence>
<dbReference type="Proteomes" id="UP000309340">
    <property type="component" value="Unassembled WGS sequence"/>
</dbReference>
<evidence type="ECO:0000313" key="2">
    <source>
        <dbReference type="EMBL" id="TKA83425.1"/>
    </source>
</evidence>
<comment type="caution">
    <text evidence="2">The sequence shown here is derived from an EMBL/GenBank/DDBJ whole genome shotgun (WGS) entry which is preliminary data.</text>
</comment>
<dbReference type="Pfam" id="PF04681">
    <property type="entry name" value="Bys1"/>
    <property type="match status" value="1"/>
</dbReference>
<keyword evidence="3" id="KW-1185">Reference proteome</keyword>
<organism evidence="2 3">
    <name type="scientific">Friedmanniomyces simplex</name>
    <dbReference type="NCBI Taxonomy" id="329884"/>
    <lineage>
        <taxon>Eukaryota</taxon>
        <taxon>Fungi</taxon>
        <taxon>Dikarya</taxon>
        <taxon>Ascomycota</taxon>
        <taxon>Pezizomycotina</taxon>
        <taxon>Dothideomycetes</taxon>
        <taxon>Dothideomycetidae</taxon>
        <taxon>Mycosphaerellales</taxon>
        <taxon>Teratosphaeriaceae</taxon>
        <taxon>Friedmanniomyces</taxon>
    </lineage>
</organism>
<protein>
    <submittedName>
        <fullName evidence="2">Uncharacterized protein</fullName>
    </submittedName>
</protein>
<feature type="region of interest" description="Disordered" evidence="1">
    <location>
        <begin position="178"/>
        <end position="208"/>
    </location>
</feature>
<dbReference type="InterPro" id="IPR037176">
    <property type="entry name" value="Osmotin/thaumatin-like_sf"/>
</dbReference>
<dbReference type="PANTHER" id="PTHR36195:SF4">
    <property type="entry name" value="DOMAIN PROTEIN, PUTATIVE (AFU_ORTHOLOGUE AFUA_5G01990)-RELATED"/>
    <property type="match status" value="1"/>
</dbReference>
<evidence type="ECO:0000256" key="1">
    <source>
        <dbReference type="SAM" id="MobiDB-lite"/>
    </source>
</evidence>
<name>A0A4U0Y704_9PEZI</name>
<proteinExistence type="predicted"/>
<dbReference type="AlphaFoldDB" id="A0A4U0Y704"/>
<sequence>MASSALAQSVGRAIVVNACEYEVYVCGVPAQGGGYTEIDKTLSPNGTFTQQWTELSNSQGWSIKLSKDTALANIMQYEYTFHNDGTIWYDLSDVNGNPWNSDWEITAESPSSTCTPKQQAYRYATDDAYGMQACPQDSVITVTLCSGESQNNGGAASASSSVAAATSSIASASSVSVYSTPSSEAPAPTSIESTTTTSAESLASTTPIASSTATALTTSAYSWRSHSWQQANAVATTLATSVVASSTTTTAPNGATVVDVETAVVTEIVTATVNAKRHAHHPHHIGA</sequence>
<dbReference type="EMBL" id="NAJQ01000009">
    <property type="protein sequence ID" value="TKA83425.1"/>
    <property type="molecule type" value="Genomic_DNA"/>
</dbReference>
<dbReference type="OrthoDB" id="3682664at2759"/>
<gene>
    <name evidence="2" type="ORF">B0A55_00369</name>
</gene>
<dbReference type="SUPFAM" id="SSF49870">
    <property type="entry name" value="Osmotin, thaumatin-like protein"/>
    <property type="match status" value="1"/>
</dbReference>
<dbReference type="PANTHER" id="PTHR36195">
    <property type="entry name" value="DOMAIN PROTEIN, PUTATIVE (AFU_ORTHOLOGUE AFUA_5G01990)-RELATED-RELATED"/>
    <property type="match status" value="1"/>
</dbReference>
<reference evidence="2 3" key="1">
    <citation type="submission" date="2017-03" db="EMBL/GenBank/DDBJ databases">
        <title>Genomes of endolithic fungi from Antarctica.</title>
        <authorList>
            <person name="Coleine C."/>
            <person name="Masonjones S."/>
            <person name="Stajich J.E."/>
        </authorList>
    </citation>
    <scope>NUCLEOTIDE SEQUENCE [LARGE SCALE GENOMIC DNA]</scope>
    <source>
        <strain evidence="2 3">CCFEE 5184</strain>
    </source>
</reference>
<dbReference type="InterPro" id="IPR006771">
    <property type="entry name" value="CetA-like"/>
</dbReference>
<accession>A0A4U0Y704</accession>